<feature type="domain" description="Amidohydrolase-related" evidence="7">
    <location>
        <begin position="82"/>
        <end position="369"/>
    </location>
</feature>
<evidence type="ECO:0000256" key="2">
    <source>
        <dbReference type="ARBA" id="ARBA00012782"/>
    </source>
</evidence>
<dbReference type="InterPro" id="IPR006680">
    <property type="entry name" value="Amidohydro-rel"/>
</dbReference>
<accession>A0ABT6ZJD1</accession>
<dbReference type="RefSeq" id="WP_283714016.1">
    <property type="nucleotide sequence ID" value="NZ_JASJEW010000008.1"/>
</dbReference>
<evidence type="ECO:0000259" key="7">
    <source>
        <dbReference type="Pfam" id="PF01979"/>
    </source>
</evidence>
<dbReference type="Pfam" id="PF13382">
    <property type="entry name" value="Adenine_deam_C"/>
    <property type="match status" value="1"/>
</dbReference>
<dbReference type="Proteomes" id="UP001431693">
    <property type="component" value="Unassembled WGS sequence"/>
</dbReference>
<dbReference type="GO" id="GO:0000034">
    <property type="term" value="F:adenine deaminase activity"/>
    <property type="evidence" value="ECO:0007669"/>
    <property type="project" value="UniProtKB-EC"/>
</dbReference>
<dbReference type="Pfam" id="PF01979">
    <property type="entry name" value="Amidohydro_1"/>
    <property type="match status" value="1"/>
</dbReference>
<dbReference type="EMBL" id="JASJEX010000002">
    <property type="protein sequence ID" value="MDJ1129172.1"/>
    <property type="molecule type" value="Genomic_DNA"/>
</dbReference>
<dbReference type="PANTHER" id="PTHR11113:SF2">
    <property type="entry name" value="ADENINE DEAMINASE"/>
    <property type="match status" value="1"/>
</dbReference>
<evidence type="ECO:0000256" key="4">
    <source>
        <dbReference type="ARBA" id="ARBA00023211"/>
    </source>
</evidence>
<evidence type="ECO:0000256" key="6">
    <source>
        <dbReference type="HAMAP-Rule" id="MF_01518"/>
    </source>
</evidence>
<evidence type="ECO:0000313" key="9">
    <source>
        <dbReference type="EMBL" id="MDJ1129172.1"/>
    </source>
</evidence>
<dbReference type="InterPro" id="IPR011059">
    <property type="entry name" value="Metal-dep_hydrolase_composite"/>
</dbReference>
<comment type="catalytic activity">
    <reaction evidence="5 6">
        <text>adenine + H2O + H(+) = hypoxanthine + NH4(+)</text>
        <dbReference type="Rhea" id="RHEA:23688"/>
        <dbReference type="ChEBI" id="CHEBI:15377"/>
        <dbReference type="ChEBI" id="CHEBI:15378"/>
        <dbReference type="ChEBI" id="CHEBI:16708"/>
        <dbReference type="ChEBI" id="CHEBI:17368"/>
        <dbReference type="ChEBI" id="CHEBI:28938"/>
        <dbReference type="EC" id="3.5.4.2"/>
    </reaction>
</comment>
<dbReference type="InterPro" id="IPR026912">
    <property type="entry name" value="Adenine_deam_C"/>
</dbReference>
<dbReference type="EC" id="3.5.4.2" evidence="2 6"/>
<comment type="cofactor">
    <cofactor evidence="6">
        <name>Mn(2+)</name>
        <dbReference type="ChEBI" id="CHEBI:29035"/>
    </cofactor>
</comment>
<dbReference type="HAMAP" id="MF_01518">
    <property type="entry name" value="Adenine_deamin"/>
    <property type="match status" value="1"/>
</dbReference>
<dbReference type="SUPFAM" id="SSF51338">
    <property type="entry name" value="Composite domain of metallo-dependent hydrolases"/>
    <property type="match status" value="1"/>
</dbReference>
<feature type="domain" description="Adenine deaminase C-terminal" evidence="8">
    <location>
        <begin position="431"/>
        <end position="597"/>
    </location>
</feature>
<reference evidence="9" key="1">
    <citation type="submission" date="2023-05" db="EMBL/GenBank/DDBJ databases">
        <title>[olsenella] sp. nov., isolated from a pig farm feces dump.</title>
        <authorList>
            <person name="Chang Y.-H."/>
        </authorList>
    </citation>
    <scope>NUCLEOTIDE SEQUENCE</scope>
    <source>
        <strain evidence="9">YH-ols2217</strain>
    </source>
</reference>
<comment type="caution">
    <text evidence="9">The sequence shown here is derived from an EMBL/GenBank/DDBJ whole genome shotgun (WGS) entry which is preliminary data.</text>
</comment>
<dbReference type="InterPro" id="IPR006679">
    <property type="entry name" value="Adenine_deam"/>
</dbReference>
<evidence type="ECO:0000256" key="5">
    <source>
        <dbReference type="ARBA" id="ARBA00047720"/>
    </source>
</evidence>
<protein>
    <recommendedName>
        <fullName evidence="2 6">Adenine deaminase</fullName>
        <shortName evidence="6">Adenase</shortName>
        <shortName evidence="6">Adenine aminase</shortName>
        <ecNumber evidence="2 6">3.5.4.2</ecNumber>
    </recommendedName>
</protein>
<dbReference type="Gene3D" id="2.30.40.10">
    <property type="entry name" value="Urease, subunit C, domain 1"/>
    <property type="match status" value="1"/>
</dbReference>
<evidence type="ECO:0000256" key="3">
    <source>
        <dbReference type="ARBA" id="ARBA00022801"/>
    </source>
</evidence>
<evidence type="ECO:0000313" key="10">
    <source>
        <dbReference type="Proteomes" id="UP001431693"/>
    </source>
</evidence>
<keyword evidence="3 6" id="KW-0378">Hydrolase</keyword>
<name>A0ABT6ZJD1_9ACTN</name>
<organism evidence="9 10">
    <name type="scientific">Kribbibacterium absianum</name>
    <dbReference type="NCBI Taxonomy" id="3044210"/>
    <lineage>
        <taxon>Bacteria</taxon>
        <taxon>Bacillati</taxon>
        <taxon>Actinomycetota</taxon>
        <taxon>Coriobacteriia</taxon>
        <taxon>Coriobacteriales</taxon>
        <taxon>Kribbibacteriaceae</taxon>
        <taxon>Kribbibacterium</taxon>
    </lineage>
</organism>
<dbReference type="Gene3D" id="3.20.20.140">
    <property type="entry name" value="Metal-dependent hydrolases"/>
    <property type="match status" value="1"/>
</dbReference>
<sequence length="605" mass="64280">MINTFCKTPLWECHGTLVKVAQGIEPADLVIRDCRWINVNTAEVIEGTDIAVAAGRIAYVGPSAEHCIGPDTEVVDAAGAFATPGLLDGHMHVESAMVGVSEYARAVIPHGTTGIYMDPHEVANVRGLRGVSVMMDDARRTPLKAMLTTPSCVPAVPGFEDTGASIDVRDVEETMAWDCCVGLGEMMNFPGVLAGDENALGEVAATLADGKTVTGHYAVPETDRGLNAYIASGVSACHESVRPEDALAKMRLGMYAQLRGGSAWCNLPDLVPAVADGSLDTRFCCIVTDDNHPHTLMADGHMDRNLREAVALGLDPVTAVQMCTINTATCFGQQSDLGSIAPGKCADIVLWEDLTDFRALKVWIDGELVADAGAVTFELDEFSWPDFMTATMNVGSEITPESFAVPARDAHGETLPDGPVTVRAIEVTPGQTITKELLVPMEVRDGLLEADRERDLLKAFVFERHHATGTWGSGFVRGFGVHGALAQTVGHDAHNLVVIGDNDGDMALAANTLISCGGGEVAVVDGEVKGLVELPACGLMSDKHVAEVSDEVGALERVWEEMGCQMPSPFMTLSGISLACIPELRLTNQGYVDCRTFCSVPLVCE</sequence>
<evidence type="ECO:0000256" key="1">
    <source>
        <dbReference type="ARBA" id="ARBA00006773"/>
    </source>
</evidence>
<proteinExistence type="inferred from homology"/>
<dbReference type="SUPFAM" id="SSF51556">
    <property type="entry name" value="Metallo-dependent hydrolases"/>
    <property type="match status" value="1"/>
</dbReference>
<keyword evidence="10" id="KW-1185">Reference proteome</keyword>
<dbReference type="InterPro" id="IPR032466">
    <property type="entry name" value="Metal_Hydrolase"/>
</dbReference>
<evidence type="ECO:0000259" key="8">
    <source>
        <dbReference type="Pfam" id="PF13382"/>
    </source>
</evidence>
<keyword evidence="4 6" id="KW-0464">Manganese</keyword>
<gene>
    <name evidence="6 9" type="primary">ade</name>
    <name evidence="9" type="ORF">QJ043_03615</name>
</gene>
<dbReference type="NCBIfam" id="TIGR01178">
    <property type="entry name" value="ade"/>
    <property type="match status" value="1"/>
</dbReference>
<dbReference type="PANTHER" id="PTHR11113">
    <property type="entry name" value="N-ACETYLGLUCOSAMINE-6-PHOSPHATE DEACETYLASE"/>
    <property type="match status" value="1"/>
</dbReference>
<comment type="similarity">
    <text evidence="1 6">Belongs to the metallo-dependent hydrolases superfamily. Adenine deaminase family.</text>
</comment>